<dbReference type="InterPro" id="IPR038050">
    <property type="entry name" value="Neuro_actylchol_rec"/>
</dbReference>
<evidence type="ECO:0000256" key="17">
    <source>
        <dbReference type="ARBA" id="ARBA00023303"/>
    </source>
</evidence>
<dbReference type="InterPro" id="IPR006201">
    <property type="entry name" value="Neur_channel"/>
</dbReference>
<protein>
    <submittedName>
        <fullName evidence="26">5-hydroxytryptamine receptor 3A-like protein</fullName>
    </submittedName>
</protein>
<evidence type="ECO:0000313" key="27">
    <source>
        <dbReference type="Proteomes" id="UP000290572"/>
    </source>
</evidence>
<comment type="catalytic activity">
    <reaction evidence="19">
        <text>K(+)(in) = K(+)(out)</text>
        <dbReference type="Rhea" id="RHEA:29463"/>
        <dbReference type="ChEBI" id="CHEBI:29103"/>
    </reaction>
</comment>
<evidence type="ECO:0000256" key="4">
    <source>
        <dbReference type="ARBA" id="ARBA00022723"/>
    </source>
</evidence>
<evidence type="ECO:0000256" key="24">
    <source>
        <dbReference type="SAM" id="Phobius"/>
    </source>
</evidence>
<keyword evidence="5" id="KW-0732">Signal</keyword>
<keyword evidence="13 26" id="KW-0675">Receptor</keyword>
<keyword evidence="12" id="KW-1015">Disulfide bond</keyword>
<comment type="subcellular location">
    <subcellularLocation>
        <location evidence="18">Postsynaptic cell membrane</location>
        <topology evidence="18">Multi-pass membrane protein</topology>
    </subcellularLocation>
</comment>
<evidence type="ECO:0000256" key="23">
    <source>
        <dbReference type="SAM" id="MobiDB-lite"/>
    </source>
</evidence>
<evidence type="ECO:0000256" key="8">
    <source>
        <dbReference type="ARBA" id="ARBA00022989"/>
    </source>
</evidence>
<keyword evidence="9" id="KW-0770">Synapse</keyword>
<dbReference type="InterPro" id="IPR049944">
    <property type="entry name" value="LGIC_TM_5-HT3"/>
</dbReference>
<dbReference type="STRING" id="84645.A0A498LYH2"/>
<keyword evidence="7" id="KW-0862">Zinc</keyword>
<keyword evidence="17" id="KW-0407">Ion channel</keyword>
<dbReference type="SUPFAM" id="SSF90112">
    <property type="entry name" value="Neurotransmitter-gated ion-channel transmembrane pore"/>
    <property type="match status" value="1"/>
</dbReference>
<evidence type="ECO:0000256" key="13">
    <source>
        <dbReference type="ARBA" id="ARBA00023170"/>
    </source>
</evidence>
<keyword evidence="1" id="KW-0813">Transport</keyword>
<dbReference type="InterPro" id="IPR027377">
    <property type="entry name" value="ZAR1/RTP1-5-like_Znf-3CxxC"/>
</dbReference>
<sequence length="622" mass="69944">MDLGPLGQGALGPMDSGPQGPMDLGPPGGTISTIVHNVGRNAKSWGKVNVLFKEGDGCSFALKTTALLMKSAETINCSEPTSDALLVALKDSIFDKTDVRPVFYQKTPTNISVSFTLYGILGVDEKAQVFDSFIWVYLFWNIEGLSWDPDECGTDRISLPRKQLWMPDIVINEFMDENKSPDTYYVYVQYTGVVMDDRPIHVISSCNMDIYTFPFDIQNCTLTFNSYKLTARDVQLLFVEPVEVILSRRPTMYVVNLLIPSCFLITVDLFSFLLPPQNVDRSAFKMTLIFGYTVFLLLMNDLLPVTGNNLPLISLYRSFVVAFHCLNQPYVFFSLCFALMVASLLETIFITNIQCGSIHYGPLPRWAKVVFLNFVARLVCLSKKPSDQNCVPEEHRTEAKRCDPAVEMPQSEVVHKTPALLELKKISHVFKCSLCRRTWGSSRVQAVFHFQLKKRRQGTIKLRGYKQECKTCSEDPQMEDPKFPEENIDVLVERLVKKIRMRCYREKLADGCNFVPKTTALLMKSTETINCSKPTTDSLITALKENIFGKTEIRPVIDLKTPTNISVTFTLYGILDVGAQKTNGLGTIMPRSTETNRLEITGPGTTATIRLTTTGPRSTETI</sequence>
<evidence type="ECO:0000256" key="2">
    <source>
        <dbReference type="ARBA" id="ARBA00022475"/>
    </source>
</evidence>
<evidence type="ECO:0000256" key="3">
    <source>
        <dbReference type="ARBA" id="ARBA00022692"/>
    </source>
</evidence>
<evidence type="ECO:0000256" key="1">
    <source>
        <dbReference type="ARBA" id="ARBA00022448"/>
    </source>
</evidence>
<dbReference type="FunFam" id="2.70.170.10:FF:000017">
    <property type="entry name" value="5-hydroxytryptamine receptor 3A"/>
    <property type="match status" value="1"/>
</dbReference>
<evidence type="ECO:0000313" key="26">
    <source>
        <dbReference type="EMBL" id="RXN13589.1"/>
    </source>
</evidence>
<organism evidence="26 27">
    <name type="scientific">Labeo rohita</name>
    <name type="common">Indian major carp</name>
    <name type="synonym">Cyprinus rohita</name>
    <dbReference type="NCBI Taxonomy" id="84645"/>
    <lineage>
        <taxon>Eukaryota</taxon>
        <taxon>Metazoa</taxon>
        <taxon>Chordata</taxon>
        <taxon>Craniata</taxon>
        <taxon>Vertebrata</taxon>
        <taxon>Euteleostomi</taxon>
        <taxon>Actinopterygii</taxon>
        <taxon>Neopterygii</taxon>
        <taxon>Teleostei</taxon>
        <taxon>Ostariophysi</taxon>
        <taxon>Cypriniformes</taxon>
        <taxon>Cyprinidae</taxon>
        <taxon>Labeoninae</taxon>
        <taxon>Labeonini</taxon>
        <taxon>Labeo</taxon>
    </lineage>
</organism>
<dbReference type="PROSITE" id="PS00236">
    <property type="entry name" value="NEUROTR_ION_CHANNEL"/>
    <property type="match status" value="1"/>
</dbReference>
<comment type="caution">
    <text evidence="26">The sequence shown here is derived from an EMBL/GenBank/DDBJ whole genome shotgun (WGS) entry which is preliminary data.</text>
</comment>
<dbReference type="InterPro" id="IPR036719">
    <property type="entry name" value="Neuro-gated_channel_TM_sf"/>
</dbReference>
<evidence type="ECO:0000256" key="6">
    <source>
        <dbReference type="ARBA" id="ARBA00022771"/>
    </source>
</evidence>
<reference evidence="26 27" key="1">
    <citation type="submission" date="2018-03" db="EMBL/GenBank/DDBJ databases">
        <title>Draft genome sequence of Rohu Carp (Labeo rohita).</title>
        <authorList>
            <person name="Das P."/>
            <person name="Kushwaha B."/>
            <person name="Joshi C.G."/>
            <person name="Kumar D."/>
            <person name="Nagpure N.S."/>
            <person name="Sahoo L."/>
            <person name="Das S.P."/>
            <person name="Bit A."/>
            <person name="Patnaik S."/>
            <person name="Meher P.K."/>
            <person name="Jayasankar P."/>
            <person name="Koringa P.G."/>
            <person name="Patel N.V."/>
            <person name="Hinsu A.T."/>
            <person name="Kumar R."/>
            <person name="Pandey M."/>
            <person name="Agarwal S."/>
            <person name="Srivastava S."/>
            <person name="Singh M."/>
            <person name="Iquebal M.A."/>
            <person name="Jaiswal S."/>
            <person name="Angadi U.B."/>
            <person name="Kumar N."/>
            <person name="Raza M."/>
            <person name="Shah T.M."/>
            <person name="Rai A."/>
            <person name="Jena J.K."/>
        </authorList>
    </citation>
    <scope>NUCLEOTIDE SEQUENCE [LARGE SCALE GENOMIC DNA]</scope>
    <source>
        <strain evidence="26">DASCIFA01</strain>
        <tissue evidence="26">Testis</tissue>
    </source>
</reference>
<feature type="transmembrane region" description="Helical" evidence="24">
    <location>
        <begin position="286"/>
        <end position="310"/>
    </location>
</feature>
<keyword evidence="11 24" id="KW-0472">Membrane</keyword>
<dbReference type="InterPro" id="IPR036734">
    <property type="entry name" value="Neur_chan_lig-bd_sf"/>
</dbReference>
<feature type="domain" description="3CxxC-type" evidence="25">
    <location>
        <begin position="425"/>
        <end position="537"/>
    </location>
</feature>
<keyword evidence="14" id="KW-0325">Glycoprotein</keyword>
<evidence type="ECO:0000256" key="7">
    <source>
        <dbReference type="ARBA" id="ARBA00022833"/>
    </source>
</evidence>
<comment type="function">
    <text evidence="22">Forms serotonin (5-hydroxytryptamine/5-HT3)-activated cation-selective channel complexes, which when activated cause fast, depolarizing responses in neurons.</text>
</comment>
<dbReference type="Proteomes" id="UP000290572">
    <property type="component" value="Unassembled WGS sequence"/>
</dbReference>
<evidence type="ECO:0000256" key="12">
    <source>
        <dbReference type="ARBA" id="ARBA00023157"/>
    </source>
</evidence>
<comment type="catalytic activity">
    <reaction evidence="20">
        <text>Na(+)(in) = Na(+)(out)</text>
        <dbReference type="Rhea" id="RHEA:34963"/>
        <dbReference type="ChEBI" id="CHEBI:29101"/>
    </reaction>
</comment>
<gene>
    <name evidence="26" type="ORF">ROHU_009590</name>
</gene>
<accession>A0A498LYH2</accession>
<evidence type="ECO:0000259" key="25">
    <source>
        <dbReference type="SMART" id="SM01328"/>
    </source>
</evidence>
<dbReference type="Pfam" id="PF13695">
    <property type="entry name" value="Zn_ribbon_3CxxC"/>
    <property type="match status" value="1"/>
</dbReference>
<keyword evidence="8 24" id="KW-1133">Transmembrane helix</keyword>
<comment type="catalytic activity">
    <reaction evidence="21">
        <text>Ca(2+)(in) = Ca(2+)(out)</text>
        <dbReference type="Rhea" id="RHEA:29671"/>
        <dbReference type="ChEBI" id="CHEBI:29108"/>
    </reaction>
</comment>
<evidence type="ECO:0000256" key="22">
    <source>
        <dbReference type="ARBA" id="ARBA00037540"/>
    </source>
</evidence>
<dbReference type="AlphaFoldDB" id="A0A498LYH2"/>
<dbReference type="Pfam" id="PF02931">
    <property type="entry name" value="Neur_chan_LBD"/>
    <property type="match status" value="1"/>
</dbReference>
<dbReference type="Gene3D" id="2.70.170.10">
    <property type="entry name" value="Neurotransmitter-gated ion-channel ligand-binding domain"/>
    <property type="match status" value="1"/>
</dbReference>
<evidence type="ECO:0000256" key="16">
    <source>
        <dbReference type="ARBA" id="ARBA00023286"/>
    </source>
</evidence>
<evidence type="ECO:0000256" key="21">
    <source>
        <dbReference type="ARBA" id="ARBA00036634"/>
    </source>
</evidence>
<dbReference type="GO" id="GO:0005230">
    <property type="term" value="F:extracellular ligand-gated monoatomic ion channel activity"/>
    <property type="evidence" value="ECO:0007669"/>
    <property type="project" value="InterPro"/>
</dbReference>
<evidence type="ECO:0000256" key="18">
    <source>
        <dbReference type="ARBA" id="ARBA00034104"/>
    </source>
</evidence>
<dbReference type="GO" id="GO:0004888">
    <property type="term" value="F:transmembrane signaling receptor activity"/>
    <property type="evidence" value="ECO:0007669"/>
    <property type="project" value="InterPro"/>
</dbReference>
<dbReference type="SUPFAM" id="SSF63712">
    <property type="entry name" value="Nicotinic receptor ligand binding domain-like"/>
    <property type="match status" value="1"/>
</dbReference>
<evidence type="ECO:0000256" key="11">
    <source>
        <dbReference type="ARBA" id="ARBA00023136"/>
    </source>
</evidence>
<dbReference type="InterPro" id="IPR006202">
    <property type="entry name" value="Neur_chan_lig-bd"/>
</dbReference>
<feature type="transmembrane region" description="Helical" evidence="24">
    <location>
        <begin position="330"/>
        <end position="350"/>
    </location>
</feature>
<keyword evidence="6" id="KW-0863">Zinc-finger</keyword>
<dbReference type="GO" id="GO:0008270">
    <property type="term" value="F:zinc ion binding"/>
    <property type="evidence" value="ECO:0007669"/>
    <property type="project" value="UniProtKB-KW"/>
</dbReference>
<keyword evidence="10" id="KW-0406">Ion transport</keyword>
<evidence type="ECO:0000256" key="9">
    <source>
        <dbReference type="ARBA" id="ARBA00023018"/>
    </source>
</evidence>
<dbReference type="CDD" id="cd19063">
    <property type="entry name" value="LGIC_TM_5-HT3"/>
    <property type="match status" value="1"/>
</dbReference>
<evidence type="ECO:0000256" key="15">
    <source>
        <dbReference type="ARBA" id="ARBA00023257"/>
    </source>
</evidence>
<evidence type="ECO:0000256" key="20">
    <source>
        <dbReference type="ARBA" id="ARBA00036239"/>
    </source>
</evidence>
<keyword evidence="4" id="KW-0479">Metal-binding</keyword>
<dbReference type="PANTHER" id="PTHR18945">
    <property type="entry name" value="NEUROTRANSMITTER GATED ION CHANNEL"/>
    <property type="match status" value="1"/>
</dbReference>
<dbReference type="Gene3D" id="1.20.58.390">
    <property type="entry name" value="Neurotransmitter-gated ion-channel transmembrane domain"/>
    <property type="match status" value="1"/>
</dbReference>
<keyword evidence="3 24" id="KW-0812">Transmembrane</keyword>
<evidence type="ECO:0000256" key="14">
    <source>
        <dbReference type="ARBA" id="ARBA00023180"/>
    </source>
</evidence>
<dbReference type="SMART" id="SM01328">
    <property type="entry name" value="zf-3CxxC"/>
    <property type="match status" value="1"/>
</dbReference>
<dbReference type="InterPro" id="IPR018000">
    <property type="entry name" value="Neurotransmitter_ion_chnl_CS"/>
</dbReference>
<dbReference type="EMBL" id="QBIY01012964">
    <property type="protein sequence ID" value="RXN13589.1"/>
    <property type="molecule type" value="Genomic_DNA"/>
</dbReference>
<evidence type="ECO:0000256" key="10">
    <source>
        <dbReference type="ARBA" id="ARBA00023065"/>
    </source>
</evidence>
<feature type="compositionally biased region" description="Gly residues" evidence="23">
    <location>
        <begin position="1"/>
        <end position="10"/>
    </location>
</feature>
<dbReference type="GO" id="GO:0045211">
    <property type="term" value="C:postsynaptic membrane"/>
    <property type="evidence" value="ECO:0007669"/>
    <property type="project" value="UniProtKB-SubCell"/>
</dbReference>
<keyword evidence="2" id="KW-1003">Cell membrane</keyword>
<keyword evidence="15" id="KW-0628">Postsynaptic cell membrane</keyword>
<name>A0A498LYH2_LABRO</name>
<proteinExistence type="predicted"/>
<feature type="region of interest" description="Disordered" evidence="23">
    <location>
        <begin position="1"/>
        <end position="29"/>
    </location>
</feature>
<evidence type="ECO:0000256" key="5">
    <source>
        <dbReference type="ARBA" id="ARBA00022729"/>
    </source>
</evidence>
<keyword evidence="16" id="KW-1071">Ligand-gated ion channel</keyword>
<evidence type="ECO:0000256" key="19">
    <source>
        <dbReference type="ARBA" id="ARBA00034430"/>
    </source>
</evidence>
<feature type="transmembrane region" description="Helical" evidence="24">
    <location>
        <begin position="253"/>
        <end position="274"/>
    </location>
</feature>
<keyword evidence="27" id="KW-1185">Reference proteome</keyword>